<accession>A0AAN7Q7K0</accession>
<feature type="transmembrane region" description="Helical" evidence="5">
    <location>
        <begin position="379"/>
        <end position="401"/>
    </location>
</feature>
<feature type="transmembrane region" description="Helical" evidence="5">
    <location>
        <begin position="220"/>
        <end position="242"/>
    </location>
</feature>
<dbReference type="InterPro" id="IPR011701">
    <property type="entry name" value="MFS"/>
</dbReference>
<evidence type="ECO:0008006" key="8">
    <source>
        <dbReference type="Google" id="ProtNLM"/>
    </source>
</evidence>
<feature type="transmembrane region" description="Helical" evidence="5">
    <location>
        <begin position="193"/>
        <end position="214"/>
    </location>
</feature>
<feature type="transmembrane region" description="Helical" evidence="5">
    <location>
        <begin position="124"/>
        <end position="148"/>
    </location>
</feature>
<dbReference type="EMBL" id="JARPUR010000001">
    <property type="protein sequence ID" value="KAK4884692.1"/>
    <property type="molecule type" value="Genomic_DNA"/>
</dbReference>
<dbReference type="PANTHER" id="PTHR23507">
    <property type="entry name" value="ZGC:174356"/>
    <property type="match status" value="1"/>
</dbReference>
<feature type="transmembrane region" description="Helical" evidence="5">
    <location>
        <begin position="447"/>
        <end position="466"/>
    </location>
</feature>
<dbReference type="GO" id="GO:0022857">
    <property type="term" value="F:transmembrane transporter activity"/>
    <property type="evidence" value="ECO:0007669"/>
    <property type="project" value="InterPro"/>
</dbReference>
<dbReference type="Proteomes" id="UP001353858">
    <property type="component" value="Unassembled WGS sequence"/>
</dbReference>
<evidence type="ECO:0000313" key="6">
    <source>
        <dbReference type="EMBL" id="KAK4884692.1"/>
    </source>
</evidence>
<name>A0AAN7Q7K0_9COLE</name>
<reference evidence="7" key="1">
    <citation type="submission" date="2023-01" db="EMBL/GenBank/DDBJ databases">
        <title>Key to firefly adult light organ development and bioluminescence: homeobox transcription factors regulate luciferase expression and transportation to peroxisome.</title>
        <authorList>
            <person name="Fu X."/>
        </authorList>
    </citation>
    <scope>NUCLEOTIDE SEQUENCE [LARGE SCALE GENOMIC DNA]</scope>
</reference>
<dbReference type="SUPFAM" id="SSF103473">
    <property type="entry name" value="MFS general substrate transporter"/>
    <property type="match status" value="1"/>
</dbReference>
<keyword evidence="7" id="KW-1185">Reference proteome</keyword>
<organism evidence="6 7">
    <name type="scientific">Aquatica leii</name>
    <dbReference type="NCBI Taxonomy" id="1421715"/>
    <lineage>
        <taxon>Eukaryota</taxon>
        <taxon>Metazoa</taxon>
        <taxon>Ecdysozoa</taxon>
        <taxon>Arthropoda</taxon>
        <taxon>Hexapoda</taxon>
        <taxon>Insecta</taxon>
        <taxon>Pterygota</taxon>
        <taxon>Neoptera</taxon>
        <taxon>Endopterygota</taxon>
        <taxon>Coleoptera</taxon>
        <taxon>Polyphaga</taxon>
        <taxon>Elateriformia</taxon>
        <taxon>Elateroidea</taxon>
        <taxon>Lampyridae</taxon>
        <taxon>Luciolinae</taxon>
        <taxon>Aquatica</taxon>
    </lineage>
</organism>
<proteinExistence type="predicted"/>
<feature type="transmembrane region" description="Helical" evidence="5">
    <location>
        <begin position="413"/>
        <end position="435"/>
    </location>
</feature>
<evidence type="ECO:0000313" key="7">
    <source>
        <dbReference type="Proteomes" id="UP001353858"/>
    </source>
</evidence>
<dbReference type="Pfam" id="PF07690">
    <property type="entry name" value="MFS_1"/>
    <property type="match status" value="1"/>
</dbReference>
<evidence type="ECO:0000256" key="1">
    <source>
        <dbReference type="ARBA" id="ARBA00004141"/>
    </source>
</evidence>
<dbReference type="InterPro" id="IPR036259">
    <property type="entry name" value="MFS_trans_sf"/>
</dbReference>
<comment type="subcellular location">
    <subcellularLocation>
        <location evidence="1">Membrane</location>
        <topology evidence="1">Multi-pass membrane protein</topology>
    </subcellularLocation>
</comment>
<evidence type="ECO:0000256" key="4">
    <source>
        <dbReference type="ARBA" id="ARBA00023136"/>
    </source>
</evidence>
<dbReference type="PANTHER" id="PTHR23507:SF1">
    <property type="entry name" value="FI18259P1-RELATED"/>
    <property type="match status" value="1"/>
</dbReference>
<evidence type="ECO:0000256" key="2">
    <source>
        <dbReference type="ARBA" id="ARBA00022692"/>
    </source>
</evidence>
<feature type="transmembrane region" description="Helical" evidence="5">
    <location>
        <begin position="160"/>
        <end position="181"/>
    </location>
</feature>
<evidence type="ECO:0000256" key="5">
    <source>
        <dbReference type="SAM" id="Phobius"/>
    </source>
</evidence>
<protein>
    <recommendedName>
        <fullName evidence="8">Solute carrier family 46 member 3</fullName>
    </recommendedName>
</protein>
<feature type="transmembrane region" description="Helical" evidence="5">
    <location>
        <begin position="323"/>
        <end position="342"/>
    </location>
</feature>
<comment type="caution">
    <text evidence="6">The sequence shown here is derived from an EMBL/GenBank/DDBJ whole genome shotgun (WGS) entry which is preliminary data.</text>
</comment>
<gene>
    <name evidence="6" type="ORF">RN001_000963</name>
</gene>
<feature type="transmembrane region" description="Helical" evidence="5">
    <location>
        <begin position="287"/>
        <end position="311"/>
    </location>
</feature>
<dbReference type="AlphaFoldDB" id="A0AAN7Q7K0"/>
<keyword evidence="4 5" id="KW-0472">Membrane</keyword>
<evidence type="ECO:0000256" key="3">
    <source>
        <dbReference type="ARBA" id="ARBA00022989"/>
    </source>
</evidence>
<dbReference type="GO" id="GO:0016020">
    <property type="term" value="C:membrane"/>
    <property type="evidence" value="ECO:0007669"/>
    <property type="project" value="UniProtKB-SubCell"/>
</dbReference>
<feature type="transmembrane region" description="Helical" evidence="5">
    <location>
        <begin position="94"/>
        <end position="112"/>
    </location>
</feature>
<sequence>MTEKEIEKPNQKQNGILHRLNLCKQYITVEPVLLLFMMPFSMSSLTIQNLNLEKACRVNLNLTESICDALQFRNRSGYNESDEILVQRVVASSYIWKNVVYGVFPAILLPMLGSWSDRNNVRKALMLIPLAGEVIANVGFLLCTYFFYQLSMEVSIAVEVFPTALTGGSNMFLLGIFTYVATISTTKYRTFRIGVVHVLFNISVTIGYALSGIMYNEVGFYGVFSISLIMYSLAAIYTMYYINEIENTSEKVRIKLELIKDMVNVKQTYNTFRFLFKPHPTNRRTHFAVIMVLAILVLGPFIGEMTVMYLYTRFKFNWDEINYSIFYAYYCVAHLFGCLVALSLFTKYLGLDDALLGAISSVSKIIGGVAYMLAKTPVIFYIATLLEIFNGTAFIASRSILTKLVSNEELGKVNSLFGIAEAVTGLIYGPVYSAIYKAFLHSFPSAFFLVGIIFTIPPILMYLWLYKHRHIRESSHQPEDVKTKEPLLVQTNEIITLQNCEIHMDKKK</sequence>
<keyword evidence="2 5" id="KW-0812">Transmembrane</keyword>
<dbReference type="Gene3D" id="1.20.1250.20">
    <property type="entry name" value="MFS general substrate transporter like domains"/>
    <property type="match status" value="1"/>
</dbReference>
<keyword evidence="3 5" id="KW-1133">Transmembrane helix</keyword>